<protein>
    <submittedName>
        <fullName evidence="2">Uncharacterized protein</fullName>
    </submittedName>
</protein>
<evidence type="ECO:0000313" key="3">
    <source>
        <dbReference type="Proteomes" id="UP000239156"/>
    </source>
</evidence>
<keyword evidence="3" id="KW-1185">Reference proteome</keyword>
<accession>A0A2S4USB9</accession>
<feature type="compositionally biased region" description="Polar residues" evidence="1">
    <location>
        <begin position="27"/>
        <end position="43"/>
    </location>
</feature>
<feature type="region of interest" description="Disordered" evidence="1">
    <location>
        <begin position="27"/>
        <end position="55"/>
    </location>
</feature>
<name>A0A2S4USB9_9BASI</name>
<dbReference type="Proteomes" id="UP000239156">
    <property type="component" value="Unassembled WGS sequence"/>
</dbReference>
<evidence type="ECO:0000313" key="2">
    <source>
        <dbReference type="EMBL" id="POW00177.1"/>
    </source>
</evidence>
<dbReference type="AlphaFoldDB" id="A0A2S4USB9"/>
<dbReference type="VEuPathDB" id="FungiDB:PSTT_13287"/>
<gene>
    <name evidence="2" type="ORF">PSTT_13287</name>
</gene>
<organism evidence="2 3">
    <name type="scientific">Puccinia striiformis</name>
    <dbReference type="NCBI Taxonomy" id="27350"/>
    <lineage>
        <taxon>Eukaryota</taxon>
        <taxon>Fungi</taxon>
        <taxon>Dikarya</taxon>
        <taxon>Basidiomycota</taxon>
        <taxon>Pucciniomycotina</taxon>
        <taxon>Pucciniomycetes</taxon>
        <taxon>Pucciniales</taxon>
        <taxon>Pucciniaceae</taxon>
        <taxon>Puccinia</taxon>
    </lineage>
</organism>
<reference evidence="2" key="1">
    <citation type="submission" date="2017-12" db="EMBL/GenBank/DDBJ databases">
        <title>Gene loss provides genomic basis for host adaptation in cereal stripe rust fungi.</title>
        <authorList>
            <person name="Xia C."/>
        </authorList>
    </citation>
    <scope>NUCLEOTIDE SEQUENCE [LARGE SCALE GENOMIC DNA]</scope>
    <source>
        <strain evidence="2">93-210</strain>
    </source>
</reference>
<dbReference type="EMBL" id="PKSL01000184">
    <property type="protein sequence ID" value="POW00177.1"/>
    <property type="molecule type" value="Genomic_DNA"/>
</dbReference>
<evidence type="ECO:0000256" key="1">
    <source>
        <dbReference type="SAM" id="MobiDB-lite"/>
    </source>
</evidence>
<sequence length="55" mass="6140">MTTHLTPAQRAEVHAALNKLSRVYTEHQATTTTANSNRKQQPTVKLVLTHTCQDP</sequence>
<comment type="caution">
    <text evidence="2">The sequence shown here is derived from an EMBL/GenBank/DDBJ whole genome shotgun (WGS) entry which is preliminary data.</text>
</comment>
<proteinExistence type="predicted"/>